<dbReference type="AlphaFoldDB" id="A0A0M4DIU6"/>
<accession>A0A0M4DIU6</accession>
<dbReference type="OrthoDB" id="5513490at2"/>
<evidence type="ECO:0000313" key="3">
    <source>
        <dbReference type="Proteomes" id="UP000057158"/>
    </source>
</evidence>
<dbReference type="STRING" id="1603606.DSOUD_2142"/>
<gene>
    <name evidence="2" type="ORF">DSOUD_2142</name>
</gene>
<dbReference type="Gene3D" id="3.30.450.30">
    <property type="entry name" value="Dynein light chain 2a, cytoplasmic"/>
    <property type="match status" value="1"/>
</dbReference>
<dbReference type="SUPFAM" id="SSF103196">
    <property type="entry name" value="Roadblock/LC7 domain"/>
    <property type="match status" value="1"/>
</dbReference>
<feature type="domain" description="Roadblock/LAMTOR2" evidence="1">
    <location>
        <begin position="3"/>
        <end position="94"/>
    </location>
</feature>
<protein>
    <submittedName>
        <fullName evidence="2">GTPase</fullName>
    </submittedName>
</protein>
<evidence type="ECO:0000259" key="1">
    <source>
        <dbReference type="SMART" id="SM00960"/>
    </source>
</evidence>
<organism evidence="2 3">
    <name type="scientific">Desulfuromonas soudanensis</name>
    <dbReference type="NCBI Taxonomy" id="1603606"/>
    <lineage>
        <taxon>Bacteria</taxon>
        <taxon>Pseudomonadati</taxon>
        <taxon>Thermodesulfobacteriota</taxon>
        <taxon>Desulfuromonadia</taxon>
        <taxon>Desulfuromonadales</taxon>
        <taxon>Desulfuromonadaceae</taxon>
        <taxon>Desulfuromonas</taxon>
    </lineage>
</organism>
<proteinExistence type="predicted"/>
<sequence>MFNEILQGIVQQSGGGIGAVLMGYDGIAIEEYSEPTEGIDLHMVAVEYANVLKEIKNTAEILDNGDMEEVSIKTDRFYVVIRVLTDDYFVALILDRAGNFGKGRYLLTKEAPRLIEALS</sequence>
<name>A0A0M4DIU6_9BACT</name>
<reference evidence="2 3" key="1">
    <citation type="submission" date="2015-07" db="EMBL/GenBank/DDBJ databases">
        <title>Isolation and Genomic Characterization of a Novel Halophilic Metal-Reducing Deltaproteobacterium from the Deep Subsurface.</title>
        <authorList>
            <person name="Badalamenti J.P."/>
            <person name="Summers Z.M."/>
            <person name="Gralnick J.A."/>
            <person name="Bond D.R."/>
        </authorList>
    </citation>
    <scope>NUCLEOTIDE SEQUENCE [LARGE SCALE GENOMIC DNA]</scope>
    <source>
        <strain evidence="2 3">WTL</strain>
    </source>
</reference>
<dbReference type="Proteomes" id="UP000057158">
    <property type="component" value="Chromosome"/>
</dbReference>
<dbReference type="SMART" id="SM00960">
    <property type="entry name" value="Robl_LC7"/>
    <property type="match status" value="1"/>
</dbReference>
<keyword evidence="3" id="KW-1185">Reference proteome</keyword>
<dbReference type="RefSeq" id="WP_053550959.1">
    <property type="nucleotide sequence ID" value="NZ_CP010802.1"/>
</dbReference>
<dbReference type="KEGG" id="des:DSOUD_2142"/>
<dbReference type="PATRIC" id="fig|1603606.3.peg.2315"/>
<dbReference type="InterPro" id="IPR004942">
    <property type="entry name" value="Roadblock/LAMTOR2_dom"/>
</dbReference>
<dbReference type="EMBL" id="CP010802">
    <property type="protein sequence ID" value="ALC16907.1"/>
    <property type="molecule type" value="Genomic_DNA"/>
</dbReference>
<evidence type="ECO:0000313" key="2">
    <source>
        <dbReference type="EMBL" id="ALC16907.1"/>
    </source>
</evidence>